<evidence type="ECO:0000313" key="2">
    <source>
        <dbReference type="Proteomes" id="UP001054945"/>
    </source>
</evidence>
<gene>
    <name evidence="1" type="ORF">CEXT_103521</name>
</gene>
<keyword evidence="2" id="KW-1185">Reference proteome</keyword>
<comment type="caution">
    <text evidence="1">The sequence shown here is derived from an EMBL/GenBank/DDBJ whole genome shotgun (WGS) entry which is preliminary data.</text>
</comment>
<accession>A0AAV4R3X7</accession>
<evidence type="ECO:0000313" key="1">
    <source>
        <dbReference type="EMBL" id="GIY14778.1"/>
    </source>
</evidence>
<dbReference type="EMBL" id="BPLR01007142">
    <property type="protein sequence ID" value="GIY14778.1"/>
    <property type="molecule type" value="Genomic_DNA"/>
</dbReference>
<sequence>MDEKLHRFCQHFQQGKIRIGLFVDEKHKQIPLLSLSLPFALNPLSFSLFADIPVSIFFLPSFIQNIQNGCLDVSVCPHVMSFDLILSTCSFFRRGVFPSSISSTM</sequence>
<reference evidence="1 2" key="1">
    <citation type="submission" date="2021-06" db="EMBL/GenBank/DDBJ databases">
        <title>Caerostris extrusa draft genome.</title>
        <authorList>
            <person name="Kono N."/>
            <person name="Arakawa K."/>
        </authorList>
    </citation>
    <scope>NUCLEOTIDE SEQUENCE [LARGE SCALE GENOMIC DNA]</scope>
</reference>
<dbReference type="AlphaFoldDB" id="A0AAV4R3X7"/>
<name>A0AAV4R3X7_CAEEX</name>
<protein>
    <submittedName>
        <fullName evidence="1">Uncharacterized protein</fullName>
    </submittedName>
</protein>
<proteinExistence type="predicted"/>
<organism evidence="1 2">
    <name type="scientific">Caerostris extrusa</name>
    <name type="common">Bark spider</name>
    <name type="synonym">Caerostris bankana</name>
    <dbReference type="NCBI Taxonomy" id="172846"/>
    <lineage>
        <taxon>Eukaryota</taxon>
        <taxon>Metazoa</taxon>
        <taxon>Ecdysozoa</taxon>
        <taxon>Arthropoda</taxon>
        <taxon>Chelicerata</taxon>
        <taxon>Arachnida</taxon>
        <taxon>Araneae</taxon>
        <taxon>Araneomorphae</taxon>
        <taxon>Entelegynae</taxon>
        <taxon>Araneoidea</taxon>
        <taxon>Araneidae</taxon>
        <taxon>Caerostris</taxon>
    </lineage>
</organism>
<dbReference type="Proteomes" id="UP001054945">
    <property type="component" value="Unassembled WGS sequence"/>
</dbReference>